<evidence type="ECO:0000256" key="5">
    <source>
        <dbReference type="ARBA" id="ARBA00022723"/>
    </source>
</evidence>
<evidence type="ECO:0000256" key="3">
    <source>
        <dbReference type="ARBA" id="ARBA00022490"/>
    </source>
</evidence>
<accession>A0A8B6X6E2</accession>
<comment type="cofactor">
    <cofactor evidence="14">
        <name>Zn(2+)</name>
        <dbReference type="ChEBI" id="CHEBI:29105"/>
    </cofactor>
    <text evidence="14">Binds 2 Zn(2+) ions per monomer.</text>
</comment>
<dbReference type="PANTHER" id="PTHR43096:SF48">
    <property type="entry name" value="CHAPERONE PROTEIN DNAJ"/>
    <property type="match status" value="1"/>
</dbReference>
<feature type="zinc finger region" description="CR-type" evidence="15">
    <location>
        <begin position="140"/>
        <end position="218"/>
    </location>
</feature>
<dbReference type="InterPro" id="IPR036410">
    <property type="entry name" value="HSP_DnaJ_Cys-rich_dom_sf"/>
</dbReference>
<evidence type="ECO:0000256" key="4">
    <source>
        <dbReference type="ARBA" id="ARBA00022705"/>
    </source>
</evidence>
<dbReference type="PANTHER" id="PTHR43096">
    <property type="entry name" value="DNAJ HOMOLOG 1, MITOCHONDRIAL-RELATED"/>
    <property type="match status" value="1"/>
</dbReference>
<name>A0A8B6X6E2_9BURK</name>
<reference evidence="19" key="1">
    <citation type="submission" date="2025-08" db="UniProtKB">
        <authorList>
            <consortium name="RefSeq"/>
        </authorList>
    </citation>
    <scope>IDENTIFICATION</scope>
</reference>
<feature type="repeat" description="CXXCXGXG motif" evidence="14">
    <location>
        <begin position="170"/>
        <end position="177"/>
    </location>
</feature>
<comment type="subcellular location">
    <subcellularLocation>
        <location evidence="1 14">Cytoplasm</location>
    </subcellularLocation>
</comment>
<evidence type="ECO:0000313" key="19">
    <source>
        <dbReference type="RefSeq" id="WP_028312621.1"/>
    </source>
</evidence>
<evidence type="ECO:0000256" key="10">
    <source>
        <dbReference type="ARBA" id="ARBA00023186"/>
    </source>
</evidence>
<dbReference type="OrthoDB" id="9779889at2"/>
<keyword evidence="5 14" id="KW-0479">Metal-binding</keyword>
<comment type="subunit">
    <text evidence="2 14">Homodimer.</text>
</comment>
<evidence type="ECO:0000256" key="14">
    <source>
        <dbReference type="HAMAP-Rule" id="MF_01152"/>
    </source>
</evidence>
<dbReference type="SUPFAM" id="SSF46565">
    <property type="entry name" value="Chaperone J-domain"/>
    <property type="match status" value="1"/>
</dbReference>
<keyword evidence="7 14" id="KW-0863">Zinc-finger</keyword>
<dbReference type="InterPro" id="IPR012724">
    <property type="entry name" value="DnaJ"/>
</dbReference>
<evidence type="ECO:0000256" key="7">
    <source>
        <dbReference type="ARBA" id="ARBA00022771"/>
    </source>
</evidence>
<feature type="repeat" description="CXXCXGXG motif" evidence="14">
    <location>
        <begin position="192"/>
        <end position="199"/>
    </location>
</feature>
<dbReference type="FunFam" id="2.60.260.20:FF:000004">
    <property type="entry name" value="Molecular chaperone DnaJ"/>
    <property type="match status" value="1"/>
</dbReference>
<feature type="binding site" evidence="14">
    <location>
        <position position="206"/>
    </location>
    <ligand>
        <name>Zn(2+)</name>
        <dbReference type="ChEBI" id="CHEBI:29105"/>
        <label>1</label>
    </ligand>
</feature>
<feature type="binding site" evidence="14">
    <location>
        <position position="153"/>
    </location>
    <ligand>
        <name>Zn(2+)</name>
        <dbReference type="ChEBI" id="CHEBI:29105"/>
        <label>1</label>
    </ligand>
</feature>
<organism evidence="18 19">
    <name type="scientific">Derxia gummosa DSM 723</name>
    <dbReference type="NCBI Taxonomy" id="1121388"/>
    <lineage>
        <taxon>Bacteria</taxon>
        <taxon>Pseudomonadati</taxon>
        <taxon>Pseudomonadota</taxon>
        <taxon>Betaproteobacteria</taxon>
        <taxon>Burkholderiales</taxon>
        <taxon>Alcaligenaceae</taxon>
        <taxon>Derxia</taxon>
    </lineage>
</organism>
<dbReference type="SUPFAM" id="SSF49493">
    <property type="entry name" value="HSP40/DnaJ peptide-binding domain"/>
    <property type="match status" value="2"/>
</dbReference>
<dbReference type="SUPFAM" id="SSF57938">
    <property type="entry name" value="DnaJ/Hsp40 cysteine-rich domain"/>
    <property type="match status" value="1"/>
</dbReference>
<keyword evidence="4 14" id="KW-0235">DNA replication</keyword>
<dbReference type="Gene3D" id="2.60.260.20">
    <property type="entry name" value="Urease metallochaperone UreE, N-terminal domain"/>
    <property type="match status" value="2"/>
</dbReference>
<dbReference type="PRINTS" id="PR00625">
    <property type="entry name" value="JDOMAIN"/>
</dbReference>
<feature type="binding site" evidence="14">
    <location>
        <position position="170"/>
    </location>
    <ligand>
        <name>Zn(2+)</name>
        <dbReference type="ChEBI" id="CHEBI:29105"/>
        <label>2</label>
    </ligand>
</feature>
<keyword evidence="9 14" id="KW-0346">Stress response</keyword>
<keyword evidence="6 14" id="KW-0677">Repeat</keyword>
<dbReference type="HAMAP" id="MF_01152">
    <property type="entry name" value="DnaJ"/>
    <property type="match status" value="1"/>
</dbReference>
<dbReference type="GO" id="GO:0005737">
    <property type="term" value="C:cytoplasm"/>
    <property type="evidence" value="ECO:0007669"/>
    <property type="project" value="UniProtKB-SubCell"/>
</dbReference>
<evidence type="ECO:0000313" key="18">
    <source>
        <dbReference type="Proteomes" id="UP000675920"/>
    </source>
</evidence>
<evidence type="ECO:0000256" key="9">
    <source>
        <dbReference type="ARBA" id="ARBA00023016"/>
    </source>
</evidence>
<sequence length="380" mass="40625">MAKRDYYEILGVAKNASEEEIKKAYRKLAMKYHPDRNPDDKSAEDKFKEAKEAYEMLSDANKRAAYDRYGHAGVDPNAAGAGFQGGFGGAGGAGLDDLFGGIFGDIFGGQGGRGGQGARSFRGADLRYQMEITLEQAANGFDTTIKVPSWVECETCHGSGAKPGTKPQTCPTCSGQGSVRVQQGFFSIQQTCPRCHGSGKVVPDPCTNCDGVGRIRKTKTLEVKVPAGIDDGMRIRSSGNGEPGPNGGPPGDLYVEIHVKPHNVFERDGDDLHCQIPISFSTAALGGDVVVPTLGGKAEITIPEGTQSGKTFRLRGKGVKGVRSGYPGDLYVHVSIETPVKLTDKQKQILRDFEATLSAGGAKHSPQSKSWMDRVSEFFK</sequence>
<dbReference type="InterPro" id="IPR002939">
    <property type="entry name" value="DnaJ_C"/>
</dbReference>
<evidence type="ECO:0000256" key="1">
    <source>
        <dbReference type="ARBA" id="ARBA00004496"/>
    </source>
</evidence>
<dbReference type="Proteomes" id="UP000675920">
    <property type="component" value="Unplaced"/>
</dbReference>
<feature type="domain" description="J" evidence="16">
    <location>
        <begin position="5"/>
        <end position="70"/>
    </location>
</feature>
<evidence type="ECO:0000256" key="6">
    <source>
        <dbReference type="ARBA" id="ARBA00022737"/>
    </source>
</evidence>
<dbReference type="CDD" id="cd10747">
    <property type="entry name" value="DnaJ_C"/>
    <property type="match status" value="1"/>
</dbReference>
<dbReference type="InterPro" id="IPR008971">
    <property type="entry name" value="HSP40/DnaJ_pept-bd"/>
</dbReference>
<dbReference type="RefSeq" id="WP_028312621.1">
    <property type="nucleotide sequence ID" value="NZ_KI519499.1"/>
</dbReference>
<evidence type="ECO:0000256" key="11">
    <source>
        <dbReference type="ARBA" id="ARBA00053423"/>
    </source>
</evidence>
<keyword evidence="10 14" id="KW-0143">Chaperone</keyword>
<dbReference type="Gene3D" id="1.10.287.110">
    <property type="entry name" value="DnaJ domain"/>
    <property type="match status" value="1"/>
</dbReference>
<dbReference type="PROSITE" id="PS51188">
    <property type="entry name" value="ZF_CR"/>
    <property type="match status" value="1"/>
</dbReference>
<protein>
    <recommendedName>
        <fullName evidence="13 14">Chaperone protein DnaJ</fullName>
    </recommendedName>
</protein>
<evidence type="ECO:0000256" key="13">
    <source>
        <dbReference type="ARBA" id="ARBA00067609"/>
    </source>
</evidence>
<evidence type="ECO:0000256" key="15">
    <source>
        <dbReference type="PROSITE-ProRule" id="PRU00546"/>
    </source>
</evidence>
<dbReference type="SMART" id="SM00271">
    <property type="entry name" value="DnaJ"/>
    <property type="match status" value="1"/>
</dbReference>
<evidence type="ECO:0000256" key="12">
    <source>
        <dbReference type="ARBA" id="ARBA00061004"/>
    </source>
</evidence>
<feature type="binding site" evidence="14">
    <location>
        <position position="195"/>
    </location>
    <ligand>
        <name>Zn(2+)</name>
        <dbReference type="ChEBI" id="CHEBI:29105"/>
        <label>2</label>
    </ligand>
</feature>
<dbReference type="NCBIfam" id="TIGR02349">
    <property type="entry name" value="DnaJ_bact"/>
    <property type="match status" value="1"/>
</dbReference>
<evidence type="ECO:0000259" key="17">
    <source>
        <dbReference type="PROSITE" id="PS51188"/>
    </source>
</evidence>
<evidence type="ECO:0000256" key="2">
    <source>
        <dbReference type="ARBA" id="ARBA00011738"/>
    </source>
</evidence>
<feature type="repeat" description="CXXCXGXG motif" evidence="14">
    <location>
        <begin position="153"/>
        <end position="160"/>
    </location>
</feature>
<proteinExistence type="inferred from homology"/>
<dbReference type="PROSITE" id="PS00636">
    <property type="entry name" value="DNAJ_1"/>
    <property type="match status" value="1"/>
</dbReference>
<dbReference type="Pfam" id="PF01556">
    <property type="entry name" value="DnaJ_C"/>
    <property type="match status" value="1"/>
</dbReference>
<dbReference type="InterPro" id="IPR018253">
    <property type="entry name" value="DnaJ_domain_CS"/>
</dbReference>
<dbReference type="Pfam" id="PF00684">
    <property type="entry name" value="DnaJ_CXXCXGXG"/>
    <property type="match status" value="1"/>
</dbReference>
<feature type="binding site" evidence="14">
    <location>
        <position position="156"/>
    </location>
    <ligand>
        <name>Zn(2+)</name>
        <dbReference type="ChEBI" id="CHEBI:29105"/>
        <label>1</label>
    </ligand>
</feature>
<dbReference type="GO" id="GO:0006260">
    <property type="term" value="P:DNA replication"/>
    <property type="evidence" value="ECO:0007669"/>
    <property type="project" value="UniProtKB-KW"/>
</dbReference>
<dbReference type="GO" id="GO:0009408">
    <property type="term" value="P:response to heat"/>
    <property type="evidence" value="ECO:0007669"/>
    <property type="project" value="InterPro"/>
</dbReference>
<feature type="domain" description="CR-type" evidence="17">
    <location>
        <begin position="140"/>
        <end position="218"/>
    </location>
</feature>
<dbReference type="GO" id="GO:0031072">
    <property type="term" value="F:heat shock protein binding"/>
    <property type="evidence" value="ECO:0007669"/>
    <property type="project" value="InterPro"/>
</dbReference>
<comment type="similarity">
    <text evidence="12 14">Belongs to the DnaJ family.</text>
</comment>
<feature type="repeat" description="CXXCXGXG motif" evidence="14">
    <location>
        <begin position="206"/>
        <end position="213"/>
    </location>
</feature>
<dbReference type="Gene3D" id="2.10.230.10">
    <property type="entry name" value="Heat shock protein DnaJ, cysteine-rich domain"/>
    <property type="match status" value="1"/>
</dbReference>
<evidence type="ECO:0000259" key="16">
    <source>
        <dbReference type="PROSITE" id="PS50076"/>
    </source>
</evidence>
<dbReference type="GO" id="GO:0005524">
    <property type="term" value="F:ATP binding"/>
    <property type="evidence" value="ECO:0007669"/>
    <property type="project" value="InterPro"/>
</dbReference>
<dbReference type="InterPro" id="IPR001623">
    <property type="entry name" value="DnaJ_domain"/>
</dbReference>
<dbReference type="InterPro" id="IPR036869">
    <property type="entry name" value="J_dom_sf"/>
</dbReference>
<dbReference type="InterPro" id="IPR001305">
    <property type="entry name" value="HSP_DnaJ_Cys-rich_dom"/>
</dbReference>
<dbReference type="FunFam" id="1.10.287.110:FF:000034">
    <property type="entry name" value="Chaperone protein DnaJ"/>
    <property type="match status" value="1"/>
</dbReference>
<dbReference type="PROSITE" id="PS50076">
    <property type="entry name" value="DNAJ_2"/>
    <property type="match status" value="1"/>
</dbReference>
<dbReference type="Pfam" id="PF00226">
    <property type="entry name" value="DnaJ"/>
    <property type="match status" value="1"/>
</dbReference>
<dbReference type="GO" id="GO:0051082">
    <property type="term" value="F:unfolded protein binding"/>
    <property type="evidence" value="ECO:0007669"/>
    <property type="project" value="UniProtKB-UniRule"/>
</dbReference>
<feature type="binding site" evidence="14">
    <location>
        <position position="209"/>
    </location>
    <ligand>
        <name>Zn(2+)</name>
        <dbReference type="ChEBI" id="CHEBI:29105"/>
        <label>1</label>
    </ligand>
</feature>
<comment type="domain">
    <text evidence="14">The J domain is necessary and sufficient to stimulate DnaK ATPase activity. Zinc center 1 plays an important role in the autonomous, DnaK-independent chaperone activity of DnaJ. Zinc center 2 is essential for interaction with DnaK and for DnaJ activity.</text>
</comment>
<feature type="binding site" evidence="14">
    <location>
        <position position="192"/>
    </location>
    <ligand>
        <name>Zn(2+)</name>
        <dbReference type="ChEBI" id="CHEBI:29105"/>
        <label>2</label>
    </ligand>
</feature>
<dbReference type="GO" id="GO:0008270">
    <property type="term" value="F:zinc ion binding"/>
    <property type="evidence" value="ECO:0007669"/>
    <property type="project" value="UniProtKB-UniRule"/>
</dbReference>
<dbReference type="CDD" id="cd06257">
    <property type="entry name" value="DnaJ"/>
    <property type="match status" value="1"/>
</dbReference>
<dbReference type="AlphaFoldDB" id="A0A8B6X6E2"/>
<dbReference type="GO" id="GO:0042026">
    <property type="term" value="P:protein refolding"/>
    <property type="evidence" value="ECO:0007669"/>
    <property type="project" value="TreeGrafter"/>
</dbReference>
<dbReference type="CDD" id="cd10719">
    <property type="entry name" value="DnaJ_zf"/>
    <property type="match status" value="1"/>
</dbReference>
<comment type="function">
    <text evidence="11 14">Participates actively in the response to hyperosmotic and heat shock by preventing the aggregation of stress-denatured proteins and by disaggregating proteins, also in an autonomous, DnaK-independent fashion. Unfolded proteins bind initially to DnaJ; upon interaction with the DnaJ-bound protein, DnaK hydrolyzes its bound ATP, resulting in the formation of a stable complex. GrpE releases ADP from DnaK; ATP binding to DnaK triggers the release of the substrate protein, thus completing the reaction cycle. Several rounds of ATP-dependent interactions between DnaJ, DnaK and GrpE are required for fully efficient folding. Also involved, together with DnaK and GrpE, in the DNA replication of plasmids through activation of initiation proteins.</text>
</comment>
<dbReference type="FunFam" id="2.10.230.10:FF:000002">
    <property type="entry name" value="Molecular chaperone DnaJ"/>
    <property type="match status" value="1"/>
</dbReference>
<feature type="binding site" evidence="14">
    <location>
        <position position="173"/>
    </location>
    <ligand>
        <name>Zn(2+)</name>
        <dbReference type="ChEBI" id="CHEBI:29105"/>
        <label>2</label>
    </ligand>
</feature>
<keyword evidence="3 14" id="KW-0963">Cytoplasm</keyword>
<gene>
    <name evidence="14 19" type="primary">dnaJ</name>
</gene>
<dbReference type="NCBIfam" id="NF008035">
    <property type="entry name" value="PRK10767.1"/>
    <property type="match status" value="1"/>
</dbReference>
<keyword evidence="8 14" id="KW-0862">Zinc</keyword>
<evidence type="ECO:0000256" key="8">
    <source>
        <dbReference type="ARBA" id="ARBA00022833"/>
    </source>
</evidence>
<keyword evidence="18" id="KW-1185">Reference proteome</keyword>